<keyword evidence="2" id="KW-1185">Reference proteome</keyword>
<evidence type="ECO:0000313" key="1">
    <source>
        <dbReference type="EMBL" id="GAA3995469.1"/>
    </source>
</evidence>
<dbReference type="RefSeq" id="WP_344871842.1">
    <property type="nucleotide sequence ID" value="NZ_BAABAL010000005.1"/>
</dbReference>
<dbReference type="Proteomes" id="UP001501747">
    <property type="component" value="Unassembled WGS sequence"/>
</dbReference>
<reference evidence="2" key="1">
    <citation type="journal article" date="2019" name="Int. J. Syst. Evol. Microbiol.">
        <title>The Global Catalogue of Microorganisms (GCM) 10K type strain sequencing project: providing services to taxonomists for standard genome sequencing and annotation.</title>
        <authorList>
            <consortium name="The Broad Institute Genomics Platform"/>
            <consortium name="The Broad Institute Genome Sequencing Center for Infectious Disease"/>
            <person name="Wu L."/>
            <person name="Ma J."/>
        </authorList>
    </citation>
    <scope>NUCLEOTIDE SEQUENCE [LARGE SCALE GENOMIC DNA]</scope>
    <source>
        <strain evidence="2">JCM 17342</strain>
    </source>
</reference>
<sequence length="183" mass="20457">MLTIAQAAFHLDIPLRAIRSWMRRELVEGVREGRLPLPALVQAHFLRSLLRTGMSGTVLADVATDFGQLWPARQELVKAVSRRAKNVDFAQVLDEHTALVAVDADGMPQAIRLRSYWEQGVAVVVDPRTAEGRPVYEHSGVPVLNVVRAFLTGERPIDIAWEHSVQLDDVHGVLRVHLELTHL</sequence>
<protein>
    <submittedName>
        <fullName evidence="1">Uncharacterized protein</fullName>
    </submittedName>
</protein>
<gene>
    <name evidence="1" type="ORF">GCM10022247_14120</name>
</gene>
<evidence type="ECO:0000313" key="2">
    <source>
        <dbReference type="Proteomes" id="UP001501747"/>
    </source>
</evidence>
<proteinExistence type="predicted"/>
<organism evidence="1 2">
    <name type="scientific">Allokutzneria multivorans</name>
    <dbReference type="NCBI Taxonomy" id="1142134"/>
    <lineage>
        <taxon>Bacteria</taxon>
        <taxon>Bacillati</taxon>
        <taxon>Actinomycetota</taxon>
        <taxon>Actinomycetes</taxon>
        <taxon>Pseudonocardiales</taxon>
        <taxon>Pseudonocardiaceae</taxon>
        <taxon>Allokutzneria</taxon>
    </lineage>
</organism>
<name>A0ABP7RBY4_9PSEU</name>
<accession>A0ABP7RBY4</accession>
<dbReference type="EMBL" id="BAABAL010000005">
    <property type="protein sequence ID" value="GAA3995469.1"/>
    <property type="molecule type" value="Genomic_DNA"/>
</dbReference>
<comment type="caution">
    <text evidence="1">The sequence shown here is derived from an EMBL/GenBank/DDBJ whole genome shotgun (WGS) entry which is preliminary data.</text>
</comment>